<feature type="region of interest" description="Disordered" evidence="1">
    <location>
        <begin position="923"/>
        <end position="945"/>
    </location>
</feature>
<feature type="non-terminal residue" evidence="4">
    <location>
        <position position="1170"/>
    </location>
</feature>
<keyword evidence="5" id="KW-1185">Reference proteome</keyword>
<evidence type="ECO:0000313" key="5">
    <source>
        <dbReference type="Proteomes" id="UP000838878"/>
    </source>
</evidence>
<dbReference type="AlphaFoldDB" id="A0A8J9YGD0"/>
<name>A0A8J9YGD0_9NEOP</name>
<feature type="domain" description="PiggyBac transposable element-derived protein" evidence="2">
    <location>
        <begin position="706"/>
        <end position="761"/>
    </location>
</feature>
<evidence type="ECO:0000259" key="3">
    <source>
        <dbReference type="Pfam" id="PF26634"/>
    </source>
</evidence>
<evidence type="ECO:0000259" key="2">
    <source>
        <dbReference type="Pfam" id="PF13843"/>
    </source>
</evidence>
<protein>
    <submittedName>
        <fullName evidence="4">Uncharacterized protein</fullName>
    </submittedName>
</protein>
<dbReference type="Pfam" id="PF13843">
    <property type="entry name" value="DDE_Tnp_1_7"/>
    <property type="match status" value="1"/>
</dbReference>
<dbReference type="InterPro" id="IPR029526">
    <property type="entry name" value="PGBD"/>
</dbReference>
<evidence type="ECO:0000256" key="1">
    <source>
        <dbReference type="SAM" id="MobiDB-lite"/>
    </source>
</evidence>
<feature type="compositionally biased region" description="Basic and acidic residues" evidence="1">
    <location>
        <begin position="623"/>
        <end position="632"/>
    </location>
</feature>
<feature type="region of interest" description="Disordered" evidence="1">
    <location>
        <begin position="538"/>
        <end position="575"/>
    </location>
</feature>
<reference evidence="4" key="1">
    <citation type="submission" date="2021-12" db="EMBL/GenBank/DDBJ databases">
        <authorList>
            <person name="Martin H S."/>
        </authorList>
    </citation>
    <scope>NUCLEOTIDE SEQUENCE</scope>
</reference>
<dbReference type="PANTHER" id="PTHR10773">
    <property type="entry name" value="DNA-DIRECTED RNA POLYMERASES I, II, AND III SUBUNIT RPABC2"/>
    <property type="match status" value="1"/>
</dbReference>
<dbReference type="InterPro" id="IPR058520">
    <property type="entry name" value="DUF8207"/>
</dbReference>
<accession>A0A8J9YGD0</accession>
<dbReference type="Proteomes" id="UP000838878">
    <property type="component" value="Chromosome 5"/>
</dbReference>
<dbReference type="PANTHER" id="PTHR10773:SF19">
    <property type="match status" value="1"/>
</dbReference>
<feature type="domain" description="DUF8207" evidence="3">
    <location>
        <begin position="134"/>
        <end position="238"/>
    </location>
</feature>
<gene>
    <name evidence="4" type="ORF">BINO364_LOCUS11194</name>
</gene>
<dbReference type="EMBL" id="OV170225">
    <property type="protein sequence ID" value="CAH0725625.1"/>
    <property type="molecule type" value="Genomic_DNA"/>
</dbReference>
<organism evidence="4 5">
    <name type="scientific">Brenthis ino</name>
    <name type="common">lesser marbled fritillary</name>
    <dbReference type="NCBI Taxonomy" id="405034"/>
    <lineage>
        <taxon>Eukaryota</taxon>
        <taxon>Metazoa</taxon>
        <taxon>Ecdysozoa</taxon>
        <taxon>Arthropoda</taxon>
        <taxon>Hexapoda</taxon>
        <taxon>Insecta</taxon>
        <taxon>Pterygota</taxon>
        <taxon>Neoptera</taxon>
        <taxon>Endopterygota</taxon>
        <taxon>Lepidoptera</taxon>
        <taxon>Glossata</taxon>
        <taxon>Ditrysia</taxon>
        <taxon>Papilionoidea</taxon>
        <taxon>Nymphalidae</taxon>
        <taxon>Heliconiinae</taxon>
        <taxon>Argynnini</taxon>
        <taxon>Brenthis</taxon>
    </lineage>
</organism>
<proteinExistence type="predicted"/>
<dbReference type="Pfam" id="PF26634">
    <property type="entry name" value="DUF8207"/>
    <property type="match status" value="1"/>
</dbReference>
<feature type="region of interest" description="Disordered" evidence="1">
    <location>
        <begin position="623"/>
        <end position="643"/>
    </location>
</feature>
<feature type="compositionally biased region" description="Polar residues" evidence="1">
    <location>
        <begin position="634"/>
        <end position="643"/>
    </location>
</feature>
<sequence length="1170" mass="135088">MEKDIKSRLIESVCSIKKKIKNMKKDEELTNLSVNKILRPVVEPLHSLLKIDKHIQNTISQKEDASKYVGNASSDHENLYKTSASLDEMDPPNVSETSKNDDIIKSPTMINKVLERSLKKNEIADIYDSLNVPFGVRSVGRDLFMGNSKVKLSTLVNPSNNEKTNLINIENKQYELSSGLRELLFCKKPNLTLVTDKDQLIYKDMLYNTCAHRRDYNPQGQIRGDKSIKYRDIIKPLFNETELENNQKFGSVRNIDENNNIFSYGNDGKILHIPYGNYDLYDILAYLEKNLKDCEIKIQPNNNTLKCSIYCSETLNFNVKNSLGPVLGFRNIKLDANKWHESENPVRILPLSLIRIECDLVKESFVNGLPSHVLYEFVPDIPPGYRYIEVPKNIIYLPINKKNITSIAIKVVDEDEFAVAYDNRIQVLLYKQPYPFYDLTPTERRQVSWIERNRGIFWKEGHIPYSNHKDHIIPILAIKKIYTKGLEKMSWIKEISKNNNVFNLEDQTCPNLVSLYDKYTLDEDQIIEFLNASDGDFSADSDNDQSYHTNVERNRQNRLNSSSSDSDNDNEALSDHFDRISSPVRSFAGNMTECRASRRATQRVSRTVVRGRARNRRAIGREVRVQETRESEGESSTLPDLNPSVTHLHSPNYICRELEEWEWFQFLDDYLDDEIFDQMVRATNQTSVLLTQKNIGLTIRELKEKNENLSIDEMIVPFSGHCGIRQYCPNKPNPVGLKIFVFANPGGLICDMIVYQDSDDSSEGRTLRIMEKYSPLLRRASPVLVTNNNNIFIPESPSPTNILEDISSHPPIFNPTPPHHSPSILDQPNMPENVSIEQPEARRIMEKYSPLLRRASPVLVTNNNNIFIPESPSPTNILEDISSHPPILNPTPPHHSPSILDQPNIPENVSIEQPEAFDVIEEPERNQRRIRSKRSAPETWKQNVRKSLKQSGKEYISMRGKRVDARKVRPKDCSSCPRKCNQSFNEDSRSIIHKAYWNLQDSEKQKQYEYTLVDEVETKVKTSGENSRRNKTRQFFFYKDGRKVQVCQGFFLTTLDISEGFLRNVLKKRDETRIVAPSMRGNCDHIYFKYNKSDTDFKKFKVIRRATRGATNYDSITLIRAYDSPMKISPEKFHDLKSLCEQGIIPSQYHTFYEQLNNGRNQETDSESSE</sequence>
<dbReference type="OrthoDB" id="7612378at2759"/>
<evidence type="ECO:0000313" key="4">
    <source>
        <dbReference type="EMBL" id="CAH0725625.1"/>
    </source>
</evidence>